<name>A0A8S5VHT1_9CAUD</name>
<evidence type="ECO:0000256" key="1">
    <source>
        <dbReference type="SAM" id="MobiDB-lite"/>
    </source>
</evidence>
<dbReference type="EMBL" id="BK016268">
    <property type="protein sequence ID" value="DAG06268.1"/>
    <property type="molecule type" value="Genomic_DNA"/>
</dbReference>
<feature type="region of interest" description="Disordered" evidence="1">
    <location>
        <begin position="91"/>
        <end position="110"/>
    </location>
</feature>
<evidence type="ECO:0000313" key="2">
    <source>
        <dbReference type="EMBL" id="DAG06268.1"/>
    </source>
</evidence>
<accession>A0A8S5VHT1</accession>
<reference evidence="2" key="1">
    <citation type="journal article" date="2021" name="Proc. Natl. Acad. Sci. U.S.A.">
        <title>A Catalog of Tens of Thousands of Viruses from Human Metagenomes Reveals Hidden Associations with Chronic Diseases.</title>
        <authorList>
            <person name="Tisza M.J."/>
            <person name="Buck C.B."/>
        </authorList>
    </citation>
    <scope>NUCLEOTIDE SEQUENCE</scope>
    <source>
        <strain evidence="2">CtCYN4</strain>
    </source>
</reference>
<proteinExistence type="predicted"/>
<protein>
    <submittedName>
        <fullName evidence="2">Uncharacterized protein</fullName>
    </submittedName>
</protein>
<organism evidence="2">
    <name type="scientific">Myoviridae sp. ctCYN4</name>
    <dbReference type="NCBI Taxonomy" id="2825051"/>
    <lineage>
        <taxon>Viruses</taxon>
        <taxon>Duplodnaviria</taxon>
        <taxon>Heunggongvirae</taxon>
        <taxon>Uroviricota</taxon>
        <taxon>Caudoviricetes</taxon>
    </lineage>
</organism>
<sequence length="110" mass="12639">MRTYKLVAAINFTDVHTDEKYKSGQELNVSEERALELFSSPNHLVKYVSHEDDTDIASIISEKDALKTENDTLKKDLENLTEEYDKLKLQLENNKDDTSGKTEDTSKKNK</sequence>